<reference evidence="2 3" key="1">
    <citation type="journal article" date="2010" name="PLoS ONE">
        <title>Genome erosion in a nitrogen-fixing vertically transmitted endosymbiotic multicellular cyanobacterium.</title>
        <authorList>
            <person name="Ran L."/>
            <person name="Larsson J."/>
            <person name="Vigil-Stenman T."/>
            <person name="Nylander J.A."/>
            <person name="Ininbergs K."/>
            <person name="Zheng W.W."/>
            <person name="Lapidus A."/>
            <person name="Lowry S."/>
            <person name="Haselkorn R."/>
            <person name="Bergman B."/>
        </authorList>
    </citation>
    <scope>NUCLEOTIDE SEQUENCE [LARGE SCALE GENOMIC DNA]</scope>
    <source>
        <strain evidence="2 3">0708</strain>
    </source>
</reference>
<feature type="transmembrane region" description="Helical" evidence="1">
    <location>
        <begin position="97"/>
        <end position="121"/>
    </location>
</feature>
<proteinExistence type="predicted"/>
<dbReference type="AlphaFoldDB" id="D7DVI7"/>
<dbReference type="KEGG" id="naz:Aazo_0043"/>
<feature type="transmembrane region" description="Helical" evidence="1">
    <location>
        <begin position="46"/>
        <end position="67"/>
    </location>
</feature>
<accession>D7DVI7</accession>
<dbReference type="HOGENOM" id="CLU_120854_0_0_3"/>
<dbReference type="InterPro" id="IPR054663">
    <property type="entry name" value="FraC"/>
</dbReference>
<keyword evidence="1" id="KW-0812">Transmembrane</keyword>
<keyword evidence="1" id="KW-0472">Membrane</keyword>
<gene>
    <name evidence="2" type="ordered locus">Aazo_0043</name>
</gene>
<dbReference type="Pfam" id="PF24301">
    <property type="entry name" value="FraC"/>
    <property type="match status" value="1"/>
</dbReference>
<dbReference type="STRING" id="551115.Aazo_0043"/>
<dbReference type="Proteomes" id="UP000001511">
    <property type="component" value="Chromosome"/>
</dbReference>
<keyword evidence="1" id="KW-1133">Transmembrane helix</keyword>
<evidence type="ECO:0000313" key="2">
    <source>
        <dbReference type="EMBL" id="ADI62699.1"/>
    </source>
</evidence>
<dbReference type="RefSeq" id="WP_013189719.1">
    <property type="nucleotide sequence ID" value="NC_014248.1"/>
</dbReference>
<dbReference type="NCBIfam" id="NF045624">
    <property type="entry name" value="filament_FraC"/>
    <property type="match status" value="1"/>
</dbReference>
<feature type="transmembrane region" description="Helical" evidence="1">
    <location>
        <begin position="152"/>
        <end position="174"/>
    </location>
</feature>
<dbReference type="OrthoDB" id="454780at2"/>
<dbReference type="EMBL" id="CP002059">
    <property type="protein sequence ID" value="ADI62699.1"/>
    <property type="molecule type" value="Genomic_DNA"/>
</dbReference>
<name>D7DVI7_NOSA0</name>
<dbReference type="eggNOG" id="ENOG503312T">
    <property type="taxonomic scope" value="Bacteria"/>
</dbReference>
<evidence type="ECO:0000256" key="1">
    <source>
        <dbReference type="SAM" id="Phobius"/>
    </source>
</evidence>
<evidence type="ECO:0000313" key="3">
    <source>
        <dbReference type="Proteomes" id="UP000001511"/>
    </source>
</evidence>
<sequence>MPEELSLPRILPIGAMLFETLFLLVAISIEGYVLHRWLKFDKKTSIFYALAINVFSSVFGWNIFFLVEPRLDVKLKSELISYIFFNNFKNPGTQSTIIFLASLIFLGTFLIKFLLLKVLIITLSEIGEKEKIETSQQQKLYRIEKMQLQNTNLITTTLIANSMSYTAITLILLIRNLSIGLN</sequence>
<organism evidence="2 3">
    <name type="scientific">Nostoc azollae (strain 0708)</name>
    <name type="common">Anabaena azollae (strain 0708)</name>
    <dbReference type="NCBI Taxonomy" id="551115"/>
    <lineage>
        <taxon>Bacteria</taxon>
        <taxon>Bacillati</taxon>
        <taxon>Cyanobacteriota</taxon>
        <taxon>Cyanophyceae</taxon>
        <taxon>Nostocales</taxon>
        <taxon>Nostocaceae</taxon>
        <taxon>Trichormus</taxon>
    </lineage>
</organism>
<keyword evidence="3" id="KW-1185">Reference proteome</keyword>
<feature type="transmembrane region" description="Helical" evidence="1">
    <location>
        <begin position="12"/>
        <end position="34"/>
    </location>
</feature>
<protein>
    <submittedName>
        <fullName evidence="2">Filament integrity protein</fullName>
    </submittedName>
</protein>